<dbReference type="Pfam" id="PF26140">
    <property type="entry name" value="HEAT_URB1"/>
    <property type="match status" value="1"/>
</dbReference>
<protein>
    <submittedName>
        <fullName evidence="5">URB1 Nucleolar</fullName>
    </submittedName>
</protein>
<dbReference type="InterPro" id="IPR021714">
    <property type="entry name" value="URB1_N"/>
</dbReference>
<dbReference type="GO" id="GO:0005730">
    <property type="term" value="C:nucleolus"/>
    <property type="evidence" value="ECO:0007669"/>
    <property type="project" value="TreeGrafter"/>
</dbReference>
<evidence type="ECO:0000259" key="4">
    <source>
        <dbReference type="Pfam" id="PF26140"/>
    </source>
</evidence>
<dbReference type="PANTHER" id="PTHR13500">
    <property type="entry name" value="NUCLEOLAR PRERIBOSOMAL-ASSOCIATED PROTEIN 1"/>
    <property type="match status" value="1"/>
</dbReference>
<dbReference type="PANTHER" id="PTHR13500:SF0">
    <property type="entry name" value="NUCLEOLAR PRE-RIBOSOMAL-ASSOCIATED PROTEIN 1"/>
    <property type="match status" value="1"/>
</dbReference>
<dbReference type="Pfam" id="PF11707">
    <property type="entry name" value="Npa1"/>
    <property type="match status" value="1"/>
</dbReference>
<comment type="caution">
    <text evidence="5">The sequence shown here is derived from an EMBL/GenBank/DDBJ whole genome shotgun (WGS) entry which is preliminary data.</text>
</comment>
<dbReference type="InterPro" id="IPR059018">
    <property type="entry name" value="HEAT_URB1"/>
</dbReference>
<dbReference type="OrthoDB" id="72892at2759"/>
<evidence type="ECO:0000313" key="5">
    <source>
        <dbReference type="EMBL" id="KAF4494877.1"/>
    </source>
</evidence>
<dbReference type="GO" id="GO:0000463">
    <property type="term" value="P:maturation of LSU-rRNA from tricistronic rRNA transcript (SSU-rRNA, 5.8S rRNA, LSU-rRNA)"/>
    <property type="evidence" value="ECO:0007669"/>
    <property type="project" value="TreeGrafter"/>
</dbReference>
<dbReference type="AlphaFoldDB" id="A0A9P5B337"/>
<dbReference type="InterPro" id="IPR016024">
    <property type="entry name" value="ARM-type_fold"/>
</dbReference>
<dbReference type="EMBL" id="LUFC02000713">
    <property type="protein sequence ID" value="KAF4494877.1"/>
    <property type="molecule type" value="Genomic_DNA"/>
</dbReference>
<gene>
    <name evidence="5" type="ORF">FAGAP_8991</name>
</gene>
<sequence>MASLVHHSKEMLKALEERMQVAESSMQRSTPTPHANLLLLQGTIWYSSCPRNASAVPTTDKVPLCYGVYLELLNSSKSSLSKYNSHNTKRRIWWPKSTTDDGDYVFSEVVKMGKRDFNSGDGAAAFRKRQKVVHETPTSEEVTSSDQLRNLLSFDQDLRNARHGLQSFKNLLDQIVHEEGDRRANLDILHQYLEAVKPRDTSEDAVFLNDIMEMWSFAVQVNNDGVMSSVAVVLALLLQILSGSLQHVKYGLGICQTLLQEQQLKSLAKNLSAEKSKGFIISPTLRLLREATCLDGGAYAKRIFRARNFTLTSFGRNLEIGHIGDTQEDVRKASVRTNAVRFFLGLLKFLGSDGRKELVSQKELLSHVTYMIKSDPAYLVVDILDSLKLYVLKDDMIPREVKFRCFNTKSLVRFLALYTYTSDGEDVDEKSTVSYKAHQLLIYICTTPTAGILYPSTGLYPKESEDDPAPSGCAKAATQGPLFADRYKQDIPVYNFVLAEFAQKLRPWSSLKHSELLVAIFTAAPELTAKYFLSNRSFTFEPKLSMTWIGYAAFLFNTMQLPLPPRFGDRSRSAKAPPPASVLLDNIIPLPINQKVLIRCLSSKSNLTSFFATRILIVAIEKLAEAVKMHEEVSKGSDPVWSEASRRLIDAFCQRIPDMKEIVRSYKGIPAENILHKTMASRLLRLYYEAIPQVALAANFDVSPFFTEVLKSLNKESEQHEDESLRVMELENLVSIASYSPGMRWFSRIDNLIGGAGSSPYTALLRLLCDKKRDLSFQQLKKVLGEVAVENQMVTKASLMDPLFEALQTTLADVKAKPMEKIWSYVDNCVNRCASSPIKYLDLLETYAQEDDVSSGSETALVNVTLVEQLSFAVGSASSDDEAALGQFLSYYFSTSYKFKPGKQLTKALYKRILEQFSSSKVKMKKLKEEKSDDADADEDMPDADTVDANGSKDGSAIDSSKLEAMLHVSLPEDEDTTALTKWAGKNAEDLVEDGWAAALMRLLSSPHTNIRKESLTSILKMAAKLKASSYEEKEQVWLLLCELAESSRDQVDKGPVPSAFTAFAIHALDVLKNPLHPLYPKINGFLTRSPVWSVDKLPLAHDILHGEPSEDDKYYTEITWLLTYLLDSLRTPSDLGIFHRKLWFEKILALGANPYLRVNLRTRLLRLLYRATCIEGGSTTLTTRFGILSWLDSQRAAFEGGEEADVMAALMKRVWETCDQEKVKVWSKGGVEKLLARHDL</sequence>
<feature type="domain" description="URB1 N-terminal" evidence="2">
    <location>
        <begin position="208"/>
        <end position="551"/>
    </location>
</feature>
<evidence type="ECO:0000313" key="6">
    <source>
        <dbReference type="Proteomes" id="UP000737391"/>
    </source>
</evidence>
<dbReference type="InterPro" id="IPR032436">
    <property type="entry name" value="URB1_C"/>
</dbReference>
<dbReference type="Pfam" id="PF16201">
    <property type="entry name" value="NopRA1"/>
    <property type="match status" value="1"/>
</dbReference>
<dbReference type="Proteomes" id="UP000737391">
    <property type="component" value="Unassembled WGS sequence"/>
</dbReference>
<proteinExistence type="predicted"/>
<dbReference type="InterPro" id="IPR039844">
    <property type="entry name" value="URB1"/>
</dbReference>
<organism evidence="5 6">
    <name type="scientific">Fusarium agapanthi</name>
    <dbReference type="NCBI Taxonomy" id="1803897"/>
    <lineage>
        <taxon>Eukaryota</taxon>
        <taxon>Fungi</taxon>
        <taxon>Dikarya</taxon>
        <taxon>Ascomycota</taxon>
        <taxon>Pezizomycotina</taxon>
        <taxon>Sordariomycetes</taxon>
        <taxon>Hypocreomycetidae</taxon>
        <taxon>Hypocreales</taxon>
        <taxon>Nectriaceae</taxon>
        <taxon>Fusarium</taxon>
        <taxon>Fusarium fujikuroi species complex</taxon>
    </lineage>
</organism>
<feature type="domain" description="URB1 central HEAT repeat" evidence="4">
    <location>
        <begin position="740"/>
        <end position="932"/>
    </location>
</feature>
<keyword evidence="6" id="KW-1185">Reference proteome</keyword>
<feature type="region of interest" description="Disordered" evidence="1">
    <location>
        <begin position="928"/>
        <end position="957"/>
    </location>
</feature>
<evidence type="ECO:0000259" key="3">
    <source>
        <dbReference type="Pfam" id="PF16201"/>
    </source>
</evidence>
<name>A0A9P5B337_9HYPO</name>
<evidence type="ECO:0000259" key="2">
    <source>
        <dbReference type="Pfam" id="PF11707"/>
    </source>
</evidence>
<dbReference type="GO" id="GO:0000466">
    <property type="term" value="P:maturation of 5.8S rRNA from tricistronic rRNA transcript (SSU-rRNA, 5.8S rRNA, LSU-rRNA)"/>
    <property type="evidence" value="ECO:0007669"/>
    <property type="project" value="TreeGrafter"/>
</dbReference>
<reference evidence="5" key="1">
    <citation type="submission" date="2020-01" db="EMBL/GenBank/DDBJ databases">
        <title>Identification and distribution of gene clusters putatively required for synthesis of sphingolipid metabolism inhibitors in phylogenetically diverse species of the filamentous fungus Fusarium.</title>
        <authorList>
            <person name="Kim H.-S."/>
            <person name="Busman M."/>
            <person name="Brown D.W."/>
            <person name="Divon H."/>
            <person name="Uhlig S."/>
            <person name="Proctor R.H."/>
        </authorList>
    </citation>
    <scope>NUCLEOTIDE SEQUENCE</scope>
    <source>
        <strain evidence="5">NRRL 31653</strain>
    </source>
</reference>
<dbReference type="SUPFAM" id="SSF48371">
    <property type="entry name" value="ARM repeat"/>
    <property type="match status" value="1"/>
</dbReference>
<evidence type="ECO:0000256" key="1">
    <source>
        <dbReference type="SAM" id="MobiDB-lite"/>
    </source>
</evidence>
<feature type="domain" description="URB1 C-terminal" evidence="3">
    <location>
        <begin position="998"/>
        <end position="1191"/>
    </location>
</feature>
<feature type="compositionally biased region" description="Acidic residues" evidence="1">
    <location>
        <begin position="932"/>
        <end position="946"/>
    </location>
</feature>
<accession>A0A9P5B337</accession>